<accession>A0A840VDI0</accession>
<feature type="region of interest" description="Disordered" evidence="1">
    <location>
        <begin position="28"/>
        <end position="65"/>
    </location>
</feature>
<keyword evidence="3" id="KW-1185">Reference proteome</keyword>
<name>A0A840VDI0_9PROT</name>
<dbReference type="EMBL" id="JACHFJ010000003">
    <property type="protein sequence ID" value="MBB5372927.1"/>
    <property type="molecule type" value="Genomic_DNA"/>
</dbReference>
<organism evidence="2 3">
    <name type="scientific">Acidocella aromatica</name>
    <dbReference type="NCBI Taxonomy" id="1303579"/>
    <lineage>
        <taxon>Bacteria</taxon>
        <taxon>Pseudomonadati</taxon>
        <taxon>Pseudomonadota</taxon>
        <taxon>Alphaproteobacteria</taxon>
        <taxon>Acetobacterales</taxon>
        <taxon>Acidocellaceae</taxon>
        <taxon>Acidocella</taxon>
    </lineage>
</organism>
<protein>
    <submittedName>
        <fullName evidence="2">Uncharacterized protein</fullName>
    </submittedName>
</protein>
<sequence>MTRPASTTMSISSAAKSAMIMPTATPECTESFTRPANMPNEASPSSSAVDATKSVETRPSIRSTT</sequence>
<evidence type="ECO:0000313" key="2">
    <source>
        <dbReference type="EMBL" id="MBB5372927.1"/>
    </source>
</evidence>
<proteinExistence type="predicted"/>
<reference evidence="2 3" key="1">
    <citation type="submission" date="2020-08" db="EMBL/GenBank/DDBJ databases">
        <title>Genomic Encyclopedia of Type Strains, Phase IV (KMG-IV): sequencing the most valuable type-strain genomes for metagenomic binning, comparative biology and taxonomic classification.</title>
        <authorList>
            <person name="Goeker M."/>
        </authorList>
    </citation>
    <scope>NUCLEOTIDE SEQUENCE [LARGE SCALE GENOMIC DNA]</scope>
    <source>
        <strain evidence="2 3">DSM 27026</strain>
    </source>
</reference>
<gene>
    <name evidence="2" type="ORF">HNP71_001178</name>
</gene>
<evidence type="ECO:0000256" key="1">
    <source>
        <dbReference type="SAM" id="MobiDB-lite"/>
    </source>
</evidence>
<dbReference type="AlphaFoldDB" id="A0A840VDI0"/>
<comment type="caution">
    <text evidence="2">The sequence shown here is derived from an EMBL/GenBank/DDBJ whole genome shotgun (WGS) entry which is preliminary data.</text>
</comment>
<feature type="region of interest" description="Disordered" evidence="1">
    <location>
        <begin position="1"/>
        <end position="20"/>
    </location>
</feature>
<dbReference type="Proteomes" id="UP000553706">
    <property type="component" value="Unassembled WGS sequence"/>
</dbReference>
<evidence type="ECO:0000313" key="3">
    <source>
        <dbReference type="Proteomes" id="UP000553706"/>
    </source>
</evidence>
<feature type="compositionally biased region" description="Polar residues" evidence="1">
    <location>
        <begin position="28"/>
        <end position="49"/>
    </location>
</feature>